<dbReference type="AlphaFoldDB" id="A0A6P1W736"/>
<evidence type="ECO:0000313" key="3">
    <source>
        <dbReference type="Proteomes" id="UP000464577"/>
    </source>
</evidence>
<gene>
    <name evidence="2" type="ORF">GJR95_39930</name>
</gene>
<dbReference type="RefSeq" id="WP_162391221.1">
    <property type="nucleotide sequence ID" value="NZ_CP045997.1"/>
</dbReference>
<evidence type="ECO:0000256" key="1">
    <source>
        <dbReference type="SAM" id="SignalP"/>
    </source>
</evidence>
<name>A0A6P1W736_9BACT</name>
<dbReference type="KEGG" id="senf:GJR95_39930"/>
<evidence type="ECO:0000313" key="2">
    <source>
        <dbReference type="EMBL" id="QHW00826.1"/>
    </source>
</evidence>
<dbReference type="InterPro" id="IPR005901">
    <property type="entry name" value="GLPGLI"/>
</dbReference>
<feature type="signal peptide" evidence="1">
    <location>
        <begin position="1"/>
        <end position="23"/>
    </location>
</feature>
<dbReference type="Proteomes" id="UP000464577">
    <property type="component" value="Chromosome"/>
</dbReference>
<feature type="chain" id="PRO_5026763393" evidence="1">
    <location>
        <begin position="24"/>
        <end position="269"/>
    </location>
</feature>
<keyword evidence="1" id="KW-0732">Signal</keyword>
<protein>
    <submittedName>
        <fullName evidence="2">GLPGLI family protein</fullName>
    </submittedName>
</protein>
<reference evidence="2 3" key="1">
    <citation type="submission" date="2019-11" db="EMBL/GenBank/DDBJ databases">
        <title>Spirosoma endbachense sp. nov., isolated from a natural salt meadow.</title>
        <authorList>
            <person name="Rojas J."/>
            <person name="Ambika Manirajan B."/>
            <person name="Ratering S."/>
            <person name="Suarez C."/>
            <person name="Geissler-Plaum R."/>
            <person name="Schnell S."/>
        </authorList>
    </citation>
    <scope>NUCLEOTIDE SEQUENCE [LARGE SCALE GENOMIC DNA]</scope>
    <source>
        <strain evidence="2 3">I-24</strain>
    </source>
</reference>
<keyword evidence="3" id="KW-1185">Reference proteome</keyword>
<organism evidence="2 3">
    <name type="scientific">Spirosoma endbachense</name>
    <dbReference type="NCBI Taxonomy" id="2666025"/>
    <lineage>
        <taxon>Bacteria</taxon>
        <taxon>Pseudomonadati</taxon>
        <taxon>Bacteroidota</taxon>
        <taxon>Cytophagia</taxon>
        <taxon>Cytophagales</taxon>
        <taxon>Cytophagaceae</taxon>
        <taxon>Spirosoma</taxon>
    </lineage>
</organism>
<proteinExistence type="predicted"/>
<sequence>MKTHSILAIILSLLATMSRPALAQTATANQWSGQITYEVVRKVDLNSTRIIINGEQVKPGDPNFPADVPDTRTFSQKLLVSGNFAKINRDEEGMVVRTMVGFGGGGGAPQTTNLGRPFEEQVFLDLNGQKTITMLTIGKDKDAKSYRAEMPLQRASDWQLTDQTKKIAGFACRKATVPFRKETYTVWFTTELPFTYSPIQELTPEAGTVLLIESSREQFRATKVSASAVDAKEVQPITTAETVTAAQLADLRQKATADFRQQLMTGERN</sequence>
<accession>A0A6P1W736</accession>
<dbReference type="EMBL" id="CP045997">
    <property type="protein sequence ID" value="QHW00826.1"/>
    <property type="molecule type" value="Genomic_DNA"/>
</dbReference>
<dbReference type="Pfam" id="PF22252">
    <property type="entry name" value="PNGase_F-II_N"/>
    <property type="match status" value="1"/>
</dbReference>
<dbReference type="NCBIfam" id="TIGR01200">
    <property type="entry name" value="GLPGLI"/>
    <property type="match status" value="1"/>
</dbReference>